<dbReference type="Proteomes" id="UP000070282">
    <property type="component" value="Unassembled WGS sequence"/>
</dbReference>
<accession>A0A137S565</accession>
<keyword evidence="7 9" id="KW-0811">Translocation</keyword>
<comment type="similarity">
    <text evidence="9">Belongs to the SecD/SecF family. SecD subfamily.</text>
</comment>
<dbReference type="InterPro" id="IPR054384">
    <property type="entry name" value="SecDF_P1_head"/>
</dbReference>
<dbReference type="InterPro" id="IPR055344">
    <property type="entry name" value="SecD_SecF_C_bact"/>
</dbReference>
<keyword evidence="4 9" id="KW-0812">Transmembrane</keyword>
<protein>
    <recommendedName>
        <fullName evidence="9 10">Multifunctional fusion protein</fullName>
    </recommendedName>
    <domain>
        <recommendedName>
            <fullName evidence="9">Protein translocase subunit SecD</fullName>
        </recommendedName>
    </domain>
    <domain>
        <recommendedName>
            <fullName evidence="10">Protein-export membrane protein SecF</fullName>
        </recommendedName>
    </domain>
</protein>
<keyword evidence="2 9" id="KW-0813">Transport</keyword>
<dbReference type="Gene3D" id="3.30.70.3400">
    <property type="match status" value="2"/>
</dbReference>
<dbReference type="Pfam" id="PF22599">
    <property type="entry name" value="SecDF_P1_head"/>
    <property type="match status" value="1"/>
</dbReference>
<proteinExistence type="inferred from homology"/>
<dbReference type="HAMAP" id="MF_01463_B">
    <property type="entry name" value="SecD_B"/>
    <property type="match status" value="1"/>
</dbReference>
<evidence type="ECO:0000256" key="6">
    <source>
        <dbReference type="ARBA" id="ARBA00022989"/>
    </source>
</evidence>
<dbReference type="InterPro" id="IPR022646">
    <property type="entry name" value="SecD/SecF_CS"/>
</dbReference>
<dbReference type="GO" id="GO:0015450">
    <property type="term" value="F:protein-transporting ATPase activity"/>
    <property type="evidence" value="ECO:0007669"/>
    <property type="project" value="InterPro"/>
</dbReference>
<feature type="transmembrane region" description="Helical" evidence="9">
    <location>
        <begin position="353"/>
        <end position="373"/>
    </location>
</feature>
<organism evidence="14 15">
    <name type="scientific">Marinobacter excellens LAMA 842</name>
    <dbReference type="NCBI Taxonomy" id="1306954"/>
    <lineage>
        <taxon>Bacteria</taxon>
        <taxon>Pseudomonadati</taxon>
        <taxon>Pseudomonadota</taxon>
        <taxon>Gammaproteobacteria</taxon>
        <taxon>Pseudomonadales</taxon>
        <taxon>Marinobacteraceae</taxon>
        <taxon>Marinobacter</taxon>
    </lineage>
</organism>
<evidence type="ECO:0000256" key="9">
    <source>
        <dbReference type="HAMAP-Rule" id="MF_01463"/>
    </source>
</evidence>
<feature type="domain" description="Protein translocase subunit SecDF P1" evidence="12">
    <location>
        <begin position="155"/>
        <end position="211"/>
    </location>
</feature>
<evidence type="ECO:0000259" key="13">
    <source>
        <dbReference type="Pfam" id="PF22599"/>
    </source>
</evidence>
<dbReference type="PRINTS" id="PR01755">
    <property type="entry name" value="SECFTRNLCASE"/>
</dbReference>
<feature type="domain" description="Protein export membrane protein SecD/SecF C-terminal" evidence="11">
    <location>
        <begin position="630"/>
        <end position="815"/>
    </location>
</feature>
<comment type="caution">
    <text evidence="9">Lacks conserved residue(s) required for the propagation of feature annotation.</text>
</comment>
<dbReference type="Pfam" id="PF02355">
    <property type="entry name" value="SecD_SecF_C"/>
    <property type="match status" value="2"/>
</dbReference>
<dbReference type="GO" id="GO:0005886">
    <property type="term" value="C:plasma membrane"/>
    <property type="evidence" value="ECO:0007669"/>
    <property type="project" value="UniProtKB-SubCell"/>
</dbReference>
<dbReference type="GO" id="GO:0065002">
    <property type="term" value="P:intracellular protein transmembrane transport"/>
    <property type="evidence" value="ECO:0007669"/>
    <property type="project" value="UniProtKB-UniRule"/>
</dbReference>
<dbReference type="GeneID" id="94723859"/>
<evidence type="ECO:0000256" key="3">
    <source>
        <dbReference type="ARBA" id="ARBA00022475"/>
    </source>
</evidence>
<dbReference type="EMBL" id="LOCO01000022">
    <property type="protein sequence ID" value="KXO07566.1"/>
    <property type="molecule type" value="Genomic_DNA"/>
</dbReference>
<dbReference type="HAMAP" id="MF_01464_B">
    <property type="entry name" value="SecF_B"/>
    <property type="match status" value="1"/>
</dbReference>
<dbReference type="InterPro" id="IPR022645">
    <property type="entry name" value="SecD/SecF_bac"/>
</dbReference>
<dbReference type="PANTHER" id="PTHR30081:SF1">
    <property type="entry name" value="PROTEIN TRANSLOCASE SUBUNIT SECD"/>
    <property type="match status" value="1"/>
</dbReference>
<dbReference type="InterPro" id="IPR022813">
    <property type="entry name" value="SecD/SecF_arch_bac"/>
</dbReference>
<feature type="transmembrane region" description="Helical" evidence="9">
    <location>
        <begin position="659"/>
        <end position="677"/>
    </location>
</feature>
<evidence type="ECO:0000256" key="5">
    <source>
        <dbReference type="ARBA" id="ARBA00022927"/>
    </source>
</evidence>
<dbReference type="NCBIfam" id="TIGR00966">
    <property type="entry name" value="transloc_SecF"/>
    <property type="match status" value="1"/>
</dbReference>
<comment type="caution">
    <text evidence="14">The sequence shown here is derived from an EMBL/GenBank/DDBJ whole genome shotgun (WGS) entry which is preliminary data.</text>
</comment>
<evidence type="ECO:0000256" key="10">
    <source>
        <dbReference type="HAMAP-Rule" id="MF_01464"/>
    </source>
</evidence>
<dbReference type="Pfam" id="PF07549">
    <property type="entry name" value="Sec_GG"/>
    <property type="match status" value="2"/>
</dbReference>
<evidence type="ECO:0000256" key="1">
    <source>
        <dbReference type="ARBA" id="ARBA00004651"/>
    </source>
</evidence>
<feature type="transmembrane region" description="Helical" evidence="9">
    <location>
        <begin position="684"/>
        <end position="705"/>
    </location>
</feature>
<dbReference type="InterPro" id="IPR048634">
    <property type="entry name" value="SecD_SecF_C"/>
</dbReference>
<keyword evidence="15" id="KW-1185">Reference proteome</keyword>
<feature type="transmembrane region" description="Helical" evidence="9">
    <location>
        <begin position="480"/>
        <end position="503"/>
    </location>
</feature>
<dbReference type="Gene3D" id="1.20.1640.10">
    <property type="entry name" value="Multidrug efflux transporter AcrB transmembrane domain"/>
    <property type="match status" value="2"/>
</dbReference>
<dbReference type="NCBIfam" id="NF009583">
    <property type="entry name" value="PRK13024.1-3"/>
    <property type="match status" value="1"/>
</dbReference>
<feature type="domain" description="SecDF P1 head subdomain" evidence="13">
    <location>
        <begin position="231"/>
        <end position="335"/>
    </location>
</feature>
<dbReference type="NCBIfam" id="TIGR00916">
    <property type="entry name" value="2A0604s01"/>
    <property type="match status" value="1"/>
</dbReference>
<dbReference type="InterPro" id="IPR005791">
    <property type="entry name" value="SecD"/>
</dbReference>
<evidence type="ECO:0000259" key="11">
    <source>
        <dbReference type="Pfam" id="PF02355"/>
    </source>
</evidence>
<evidence type="ECO:0000256" key="4">
    <source>
        <dbReference type="ARBA" id="ARBA00022692"/>
    </source>
</evidence>
<reference evidence="15" key="1">
    <citation type="submission" date="2015-12" db="EMBL/GenBank/DDBJ databases">
        <authorList>
            <person name="Lima A."/>
            <person name="Farahani Zayas N."/>
            <person name="Castro Da Silva M.A."/>
            <person name="Cabral A."/>
            <person name="Pessatti M.L."/>
        </authorList>
    </citation>
    <scope>NUCLEOTIDE SEQUENCE [LARGE SCALE GENOMIC DNA]</scope>
    <source>
        <strain evidence="15">LAMA 842</strain>
    </source>
</reference>
<evidence type="ECO:0000313" key="15">
    <source>
        <dbReference type="Proteomes" id="UP000070282"/>
    </source>
</evidence>
<dbReference type="FunFam" id="1.20.1640.10:FF:000004">
    <property type="entry name" value="Protein translocase subunit SecD"/>
    <property type="match status" value="1"/>
</dbReference>
<feature type="transmembrane region" description="Helical" evidence="9">
    <location>
        <begin position="455"/>
        <end position="474"/>
    </location>
</feature>
<feature type="transmembrane region" description="Helical" evidence="9">
    <location>
        <begin position="407"/>
        <end position="427"/>
    </location>
</feature>
<gene>
    <name evidence="9" type="primary">secD</name>
    <name evidence="10" type="synonym">secF</name>
    <name evidence="14" type="ORF">J122_3274</name>
</gene>
<dbReference type="AlphaFoldDB" id="A0A137S565"/>
<keyword evidence="5 9" id="KW-0653">Protein transport</keyword>
<keyword evidence="6 9" id="KW-1133">Transmembrane helix</keyword>
<feature type="domain" description="Protein export membrane protein SecD/SecF C-terminal" evidence="11">
    <location>
        <begin position="341"/>
        <end position="503"/>
    </location>
</feature>
<dbReference type="GO" id="GO:0006605">
    <property type="term" value="P:protein targeting"/>
    <property type="evidence" value="ECO:0007669"/>
    <property type="project" value="UniProtKB-UniRule"/>
</dbReference>
<feature type="transmembrane region" description="Helical" evidence="9">
    <location>
        <begin position="380"/>
        <end position="401"/>
    </location>
</feature>
<dbReference type="Gene3D" id="3.30.1360.200">
    <property type="match status" value="1"/>
</dbReference>
<comment type="subunit">
    <text evidence="10">Forms a complex with SecD. Part of the essential Sec protein translocation apparatus which comprises SecA, SecYEG and auxiliary proteins SecDF-YajC and YidC.</text>
</comment>
<evidence type="ECO:0000256" key="2">
    <source>
        <dbReference type="ARBA" id="ARBA00022448"/>
    </source>
</evidence>
<evidence type="ECO:0000256" key="8">
    <source>
        <dbReference type="ARBA" id="ARBA00023136"/>
    </source>
</evidence>
<comment type="function">
    <text evidence="9">Part of the Sec protein translocase complex. Interacts with the SecYEG preprotein conducting channel. SecDF uses the proton motive force (PMF) to complete protein translocation after the ATP-dependent function of SecA.</text>
</comment>
<sequence>MKSLHTRAVVYGLVIVLGLLSALPNLLSPTMSGKLPDWYQQNTVSLGLDLQGGSHLLLEADIQELFASEHEAMAGELTNSLREADIRYGRIQMTDRGIELPVRQPERVSEAASLARKLATDTPDGTRRFDVDINGGRLVLTLTESWRAGISRDAVERSLEVVRRRLDETGLVEPSITRQGSDGILVQMPGVADPSEIRELLGTTAKMTFHWAARATAEEDIATIILPGAYEDRDYKLEERVAIAGEHIRDARMAFNPDTNEPVVNFKLDDKGARLFGDMTRNNIGRPLAIVLDGEVITAPVIRSAIGASGEISGGFTTTEASNLALLLRAGALPVPLYVVEERTVGPDLGSDAIAMGLTTGLLGAAMVIAFMIGLYGRWGLIACVGLTVNIGLVFGILSLLGATLTLPGIAGIILTIGMAVDANILINERIREESRQGKPAWMALREGFGKAYRTILDSNFTTLIAVSLLFLFGSGPVRGFAVTIGIGLVTSLFTAIAVTRLIMEWRIRGRAREPLVISGIALLDRLSERGVNFMRGRVIGLMVSAVFSIAAIALFVQPGLKYGVDFTGGTVVEVQAQGVTVDKLRTTLQAKDLEDAAIQEAGADGRFLIRLPAEQGVPGATAEQVALLKTAVTSVEPTAEFPKVDMVGPKVSGGFSDATILAILLAGVGMLAYLWFRFESHFAWAATLTIALDLTKTIGFFALAGVEFNLTAVAALLALMGYSVNDKVVVFDRIRENIRKTPDRPMLELLNDSISSTLTRTVFTSVTTFLALLPMGIAGGAAVASFALPMLFGIVIGTSSSVFIASPILYYLGQRRSRKGLAQLRPTAEEIRKELELIP</sequence>
<evidence type="ECO:0000313" key="14">
    <source>
        <dbReference type="EMBL" id="KXO07566.1"/>
    </source>
</evidence>
<dbReference type="SUPFAM" id="SSF82866">
    <property type="entry name" value="Multidrug efflux transporter AcrB transmembrane domain"/>
    <property type="match status" value="2"/>
</dbReference>
<dbReference type="InterPro" id="IPR048631">
    <property type="entry name" value="SecD_1st"/>
</dbReference>
<dbReference type="Pfam" id="PF21760">
    <property type="entry name" value="SecD_1st"/>
    <property type="match status" value="1"/>
</dbReference>
<evidence type="ECO:0000259" key="12">
    <source>
        <dbReference type="Pfam" id="PF21760"/>
    </source>
</evidence>
<comment type="similarity">
    <text evidence="10">Belongs to the SecD/SecF family. SecF subfamily.</text>
</comment>
<dbReference type="InterPro" id="IPR005665">
    <property type="entry name" value="SecF_bac"/>
</dbReference>
<dbReference type="PANTHER" id="PTHR30081">
    <property type="entry name" value="PROTEIN-EXPORT MEMBRANE PROTEIN SEC"/>
    <property type="match status" value="1"/>
</dbReference>
<keyword evidence="8 9" id="KW-0472">Membrane</keyword>
<evidence type="ECO:0000256" key="7">
    <source>
        <dbReference type="ARBA" id="ARBA00023010"/>
    </source>
</evidence>
<feature type="transmembrane region" description="Helical" evidence="9">
    <location>
        <begin position="711"/>
        <end position="731"/>
    </location>
</feature>
<feature type="transmembrane region" description="Helical" evidence="9">
    <location>
        <begin position="763"/>
        <end position="785"/>
    </location>
</feature>
<feature type="transmembrane region" description="Helical" evidence="9">
    <location>
        <begin position="539"/>
        <end position="557"/>
    </location>
</feature>
<comment type="subcellular location">
    <subcellularLocation>
        <location evidence="1 9">Cell membrane</location>
        <topology evidence="1 9">Multi-pass membrane protein</topology>
    </subcellularLocation>
</comment>
<keyword evidence="3 9" id="KW-1003">Cell membrane</keyword>
<name>A0A137S565_9GAMM</name>
<dbReference type="RefSeq" id="WP_058091248.1">
    <property type="nucleotide sequence ID" value="NZ_LOCO01000022.1"/>
</dbReference>
<feature type="transmembrane region" description="Helical" evidence="9">
    <location>
        <begin position="791"/>
        <end position="813"/>
    </location>
</feature>
<dbReference type="PATRIC" id="fig|1306954.6.peg.1841"/>
<comment type="subunit">
    <text evidence="9">Forms a complex with SecF. Part of the essential Sec protein translocation apparatus which comprises SecA, SecYEG and auxiliary proteins SecDF-YajC and YidC.</text>
</comment>
<dbReference type="GO" id="GO:0043952">
    <property type="term" value="P:protein transport by the Sec complex"/>
    <property type="evidence" value="ECO:0007669"/>
    <property type="project" value="UniProtKB-UniRule"/>
</dbReference>
<dbReference type="NCBIfam" id="TIGR01129">
    <property type="entry name" value="secD"/>
    <property type="match status" value="1"/>
</dbReference>